<evidence type="ECO:0000313" key="2">
    <source>
        <dbReference type="Proteomes" id="UP001318040"/>
    </source>
</evidence>
<evidence type="ECO:0000313" key="3">
    <source>
        <dbReference type="RefSeq" id="XP_032801862.1"/>
    </source>
</evidence>
<feature type="region of interest" description="Disordered" evidence="1">
    <location>
        <begin position="1"/>
        <end position="65"/>
    </location>
</feature>
<dbReference type="KEGG" id="pmrn:116938618"/>
<feature type="compositionally biased region" description="Low complexity" evidence="1">
    <location>
        <begin position="274"/>
        <end position="300"/>
    </location>
</feature>
<feature type="compositionally biased region" description="Basic residues" evidence="1">
    <location>
        <begin position="1"/>
        <end position="11"/>
    </location>
</feature>
<dbReference type="AlphaFoldDB" id="A0AAJ7WLH4"/>
<dbReference type="InterPro" id="IPR038991">
    <property type="entry name" value="CAAP1"/>
</dbReference>
<sequence>MPSKAPRKAKRQKCESPQRSPHPTTTTTTTAAVAAAASTAKAEGVDEVDEDKQEEVYVEEGGTDLDVELPTMTSLVHDRPQLLEQSLRAVGDKQTRRILPPRLSACTLEEVKALCLEQLMLMSDKQIHQVLQGEPVGSDSEEDKMGATTKDGTEQCENRQHSQCMDTTSAASVTCTQPGAEPDNEATPVATTDGAISCAESDALSLVAAGSLSEDEIENDGKEQEGDERKVEEEKVEGEQRVKGAPLSPHGSTGSRGLPDSHAPHSLPAILHQTLDALLSDPLPSSPASSSPSSSPTCSSIEGVAAGKATPVPGCGPAHDILELELRARAIKSLMKANERRLNS</sequence>
<feature type="region of interest" description="Disordered" evidence="1">
    <location>
        <begin position="133"/>
        <end position="168"/>
    </location>
</feature>
<gene>
    <name evidence="3" type="primary">CAAP1</name>
</gene>
<feature type="compositionally biased region" description="Acidic residues" evidence="1">
    <location>
        <begin position="45"/>
        <end position="65"/>
    </location>
</feature>
<feature type="compositionally biased region" description="Low complexity" evidence="1">
    <location>
        <begin position="24"/>
        <end position="42"/>
    </location>
</feature>
<dbReference type="PANTHER" id="PTHR14740:SF3">
    <property type="entry name" value="CASPASE ACTIVITY AND APOPTOSIS INHIBITOR 1"/>
    <property type="match status" value="1"/>
</dbReference>
<dbReference type="CTD" id="79886"/>
<protein>
    <submittedName>
        <fullName evidence="3">Caspase activity and apoptosis inhibitor 1</fullName>
    </submittedName>
</protein>
<dbReference type="Pfam" id="PF15335">
    <property type="entry name" value="CAAP1"/>
    <property type="match status" value="1"/>
</dbReference>
<dbReference type="RefSeq" id="XP_032801862.1">
    <property type="nucleotide sequence ID" value="XM_032945971.1"/>
</dbReference>
<evidence type="ECO:0000256" key="1">
    <source>
        <dbReference type="SAM" id="MobiDB-lite"/>
    </source>
</evidence>
<proteinExistence type="predicted"/>
<dbReference type="PANTHER" id="PTHR14740">
    <property type="entry name" value="CASPASE ACTIVITY AND APOPTOSIS INHIBITOR 1"/>
    <property type="match status" value="1"/>
</dbReference>
<feature type="compositionally biased region" description="Basic and acidic residues" evidence="1">
    <location>
        <begin position="219"/>
        <end position="242"/>
    </location>
</feature>
<reference evidence="3" key="1">
    <citation type="submission" date="2025-08" db="UniProtKB">
        <authorList>
            <consortium name="RefSeq"/>
        </authorList>
    </citation>
    <scope>IDENTIFICATION</scope>
    <source>
        <tissue evidence="3">Sperm</tissue>
    </source>
</reference>
<feature type="region of interest" description="Disordered" evidence="1">
    <location>
        <begin position="210"/>
        <end position="316"/>
    </location>
</feature>
<dbReference type="GO" id="GO:0042981">
    <property type="term" value="P:regulation of apoptotic process"/>
    <property type="evidence" value="ECO:0007669"/>
    <property type="project" value="InterPro"/>
</dbReference>
<keyword evidence="2" id="KW-1185">Reference proteome</keyword>
<accession>A0AAJ7WLH4</accession>
<organism evidence="2 3">
    <name type="scientific">Petromyzon marinus</name>
    <name type="common">Sea lamprey</name>
    <dbReference type="NCBI Taxonomy" id="7757"/>
    <lineage>
        <taxon>Eukaryota</taxon>
        <taxon>Metazoa</taxon>
        <taxon>Chordata</taxon>
        <taxon>Craniata</taxon>
        <taxon>Vertebrata</taxon>
        <taxon>Cyclostomata</taxon>
        <taxon>Hyperoartia</taxon>
        <taxon>Petromyzontiformes</taxon>
        <taxon>Petromyzontidae</taxon>
        <taxon>Petromyzon</taxon>
    </lineage>
</organism>
<feature type="compositionally biased region" description="Basic and acidic residues" evidence="1">
    <location>
        <begin position="151"/>
        <end position="160"/>
    </location>
</feature>
<name>A0AAJ7WLH4_PETMA</name>
<dbReference type="Proteomes" id="UP001318040">
    <property type="component" value="Chromosome 1"/>
</dbReference>